<dbReference type="AlphaFoldDB" id="A0A182ZZW8"/>
<evidence type="ECO:0000313" key="3">
    <source>
        <dbReference type="WBParaSite" id="ECPE_0000025201-mRNA-1"/>
    </source>
</evidence>
<accession>A0A182ZZW8</accession>
<evidence type="ECO:0000313" key="1">
    <source>
        <dbReference type="EMBL" id="VDP20750.1"/>
    </source>
</evidence>
<dbReference type="Proteomes" id="UP000272942">
    <property type="component" value="Unassembled WGS sequence"/>
</dbReference>
<dbReference type="EMBL" id="UZAN01000809">
    <property type="protein sequence ID" value="VDP20750.1"/>
    <property type="molecule type" value="Genomic_DNA"/>
</dbReference>
<sequence>MGRPSKLAQTDDFLQELGVSLNSSGTVHYDFQCNQLRRVAAMTGKYPDIQILFDRQSLATQTTEIERTYLPSTSVKVRTNNPPVASKSGSIEKRKSVLVSRSVDNEDDEIVLGDPLEHAAFRRLTTTTSAKYKLDVKRRRQTNPASPMNANCCSVWKSAWNTVDLDDEQQWIQRKKCE</sequence>
<keyword evidence="2" id="KW-1185">Reference proteome</keyword>
<dbReference type="WBParaSite" id="ECPE_0000025201-mRNA-1">
    <property type="protein sequence ID" value="ECPE_0000025201-mRNA-1"/>
    <property type="gene ID" value="ECPE_0000025201"/>
</dbReference>
<evidence type="ECO:0000313" key="2">
    <source>
        <dbReference type="Proteomes" id="UP000272942"/>
    </source>
</evidence>
<reference evidence="1 2" key="2">
    <citation type="submission" date="2018-11" db="EMBL/GenBank/DDBJ databases">
        <authorList>
            <consortium name="Pathogen Informatics"/>
        </authorList>
    </citation>
    <scope>NUCLEOTIDE SEQUENCE [LARGE SCALE GENOMIC DNA]</scope>
    <source>
        <strain evidence="1 2">Egypt</strain>
    </source>
</reference>
<reference evidence="3" key="1">
    <citation type="submission" date="2016-06" db="UniProtKB">
        <authorList>
            <consortium name="WormBaseParasite"/>
        </authorList>
    </citation>
    <scope>IDENTIFICATION</scope>
</reference>
<organism evidence="3">
    <name type="scientific">Echinostoma caproni</name>
    <dbReference type="NCBI Taxonomy" id="27848"/>
    <lineage>
        <taxon>Eukaryota</taxon>
        <taxon>Metazoa</taxon>
        <taxon>Spiralia</taxon>
        <taxon>Lophotrochozoa</taxon>
        <taxon>Platyhelminthes</taxon>
        <taxon>Trematoda</taxon>
        <taxon>Digenea</taxon>
        <taxon>Plagiorchiida</taxon>
        <taxon>Echinostomata</taxon>
        <taxon>Echinostomatoidea</taxon>
        <taxon>Echinostomatidae</taxon>
        <taxon>Echinostoma</taxon>
    </lineage>
</organism>
<name>A0A182ZZW8_9TREM</name>
<gene>
    <name evidence="1" type="ORF">ECPE_LOCUS253</name>
</gene>
<protein>
    <submittedName>
        <fullName evidence="1 3">Uncharacterized protein</fullName>
    </submittedName>
</protein>
<proteinExistence type="predicted"/>